<dbReference type="InterPro" id="IPR036890">
    <property type="entry name" value="HATPase_C_sf"/>
</dbReference>
<feature type="transmembrane region" description="Helical" evidence="20">
    <location>
        <begin position="104"/>
        <end position="121"/>
    </location>
</feature>
<evidence type="ECO:0000256" key="14">
    <source>
        <dbReference type="ARBA" id="ARBA00023004"/>
    </source>
</evidence>
<evidence type="ECO:0000256" key="16">
    <source>
        <dbReference type="ARBA" id="ARBA00023014"/>
    </source>
</evidence>
<keyword evidence="7" id="KW-0963">Cytoplasm</keyword>
<evidence type="ECO:0000256" key="8">
    <source>
        <dbReference type="ARBA" id="ARBA00022553"/>
    </source>
</evidence>
<dbReference type="InterPro" id="IPR004358">
    <property type="entry name" value="Sig_transdc_His_kin-like_C"/>
</dbReference>
<dbReference type="InterPro" id="IPR050482">
    <property type="entry name" value="Sensor_HK_TwoCompSys"/>
</dbReference>
<dbReference type="Gene3D" id="3.30.565.10">
    <property type="entry name" value="Histidine kinase-like ATPase, C-terminal domain"/>
    <property type="match status" value="1"/>
</dbReference>
<evidence type="ECO:0000256" key="2">
    <source>
        <dbReference type="ARBA" id="ARBA00001966"/>
    </source>
</evidence>
<dbReference type="RefSeq" id="WP_344071313.1">
    <property type="nucleotide sequence ID" value="NZ_BAAAPL010000001.1"/>
</dbReference>
<name>A0ABP4U6C4_9MICO</name>
<dbReference type="PIRSF" id="PIRSF037434">
    <property type="entry name" value="STHK_ChrS"/>
    <property type="match status" value="1"/>
</dbReference>
<evidence type="ECO:0000256" key="18">
    <source>
        <dbReference type="ARBA" id="ARBA00030800"/>
    </source>
</evidence>
<comment type="subcellular location">
    <subcellularLocation>
        <location evidence="3">Cytoplasm</location>
    </subcellularLocation>
</comment>
<dbReference type="Pfam" id="PF02518">
    <property type="entry name" value="HATPase_c"/>
    <property type="match status" value="1"/>
</dbReference>
<evidence type="ECO:0000256" key="9">
    <source>
        <dbReference type="ARBA" id="ARBA00022679"/>
    </source>
</evidence>
<evidence type="ECO:0000256" key="3">
    <source>
        <dbReference type="ARBA" id="ARBA00004496"/>
    </source>
</evidence>
<evidence type="ECO:0000256" key="11">
    <source>
        <dbReference type="ARBA" id="ARBA00022741"/>
    </source>
</evidence>
<protein>
    <recommendedName>
        <fullName evidence="5">Oxygen sensor histidine kinase NreB</fullName>
        <ecNumber evidence="4">2.7.13.3</ecNumber>
    </recommendedName>
    <alternativeName>
        <fullName evidence="18">Nitrogen regulation protein B</fullName>
    </alternativeName>
</protein>
<dbReference type="Pfam" id="PF07730">
    <property type="entry name" value="HisKA_3"/>
    <property type="match status" value="1"/>
</dbReference>
<dbReference type="GO" id="GO:0016301">
    <property type="term" value="F:kinase activity"/>
    <property type="evidence" value="ECO:0007669"/>
    <property type="project" value="UniProtKB-KW"/>
</dbReference>
<evidence type="ECO:0000256" key="17">
    <source>
        <dbReference type="ARBA" id="ARBA00024827"/>
    </source>
</evidence>
<dbReference type="InterPro" id="IPR003594">
    <property type="entry name" value="HATPase_dom"/>
</dbReference>
<keyword evidence="8" id="KW-0597">Phosphoprotein</keyword>
<keyword evidence="15" id="KW-0902">Two-component regulatory system</keyword>
<feature type="transmembrane region" description="Helical" evidence="20">
    <location>
        <begin position="61"/>
        <end position="84"/>
    </location>
</feature>
<dbReference type="PANTHER" id="PTHR24421:SF10">
    <property type="entry name" value="NITRATE_NITRITE SENSOR PROTEIN NARQ"/>
    <property type="match status" value="1"/>
</dbReference>
<organism evidence="22 23">
    <name type="scientific">Microbacterium sediminicola</name>
    <dbReference type="NCBI Taxonomy" id="415210"/>
    <lineage>
        <taxon>Bacteria</taxon>
        <taxon>Bacillati</taxon>
        <taxon>Actinomycetota</taxon>
        <taxon>Actinomycetes</taxon>
        <taxon>Micrococcales</taxon>
        <taxon>Microbacteriaceae</taxon>
        <taxon>Microbacterium</taxon>
    </lineage>
</organism>
<keyword evidence="10" id="KW-0479">Metal-binding</keyword>
<feature type="domain" description="Histidine kinase" evidence="21">
    <location>
        <begin position="190"/>
        <end position="383"/>
    </location>
</feature>
<evidence type="ECO:0000256" key="19">
    <source>
        <dbReference type="SAM" id="Coils"/>
    </source>
</evidence>
<dbReference type="EC" id="2.7.13.3" evidence="4"/>
<comment type="catalytic activity">
    <reaction evidence="1">
        <text>ATP + protein L-histidine = ADP + protein N-phospho-L-histidine.</text>
        <dbReference type="EC" id="2.7.13.3"/>
    </reaction>
</comment>
<dbReference type="CDD" id="cd16917">
    <property type="entry name" value="HATPase_UhpB-NarQ-NarX-like"/>
    <property type="match status" value="1"/>
</dbReference>
<evidence type="ECO:0000256" key="6">
    <source>
        <dbReference type="ARBA" id="ARBA00022485"/>
    </source>
</evidence>
<dbReference type="InterPro" id="IPR017205">
    <property type="entry name" value="Sig_transdc_His_kinase_ChrS"/>
</dbReference>
<dbReference type="SMART" id="SM00387">
    <property type="entry name" value="HATPase_c"/>
    <property type="match status" value="1"/>
</dbReference>
<keyword evidence="13" id="KW-0067">ATP-binding</keyword>
<keyword evidence="19" id="KW-0175">Coiled coil</keyword>
<evidence type="ECO:0000256" key="5">
    <source>
        <dbReference type="ARBA" id="ARBA00017322"/>
    </source>
</evidence>
<dbReference type="Proteomes" id="UP001501690">
    <property type="component" value="Unassembled WGS sequence"/>
</dbReference>
<evidence type="ECO:0000256" key="15">
    <source>
        <dbReference type="ARBA" id="ARBA00023012"/>
    </source>
</evidence>
<evidence type="ECO:0000256" key="10">
    <source>
        <dbReference type="ARBA" id="ARBA00022723"/>
    </source>
</evidence>
<dbReference type="EMBL" id="BAAAPL010000001">
    <property type="protein sequence ID" value="GAA1699582.1"/>
    <property type="molecule type" value="Genomic_DNA"/>
</dbReference>
<keyword evidence="14" id="KW-0408">Iron</keyword>
<feature type="transmembrane region" description="Helical" evidence="20">
    <location>
        <begin position="133"/>
        <end position="151"/>
    </location>
</feature>
<evidence type="ECO:0000256" key="13">
    <source>
        <dbReference type="ARBA" id="ARBA00022840"/>
    </source>
</evidence>
<dbReference type="InterPro" id="IPR011712">
    <property type="entry name" value="Sig_transdc_His_kin_sub3_dim/P"/>
</dbReference>
<evidence type="ECO:0000313" key="23">
    <source>
        <dbReference type="Proteomes" id="UP001501690"/>
    </source>
</evidence>
<reference evidence="23" key="1">
    <citation type="journal article" date="2019" name="Int. J. Syst. Evol. Microbiol.">
        <title>The Global Catalogue of Microorganisms (GCM) 10K type strain sequencing project: providing services to taxonomists for standard genome sequencing and annotation.</title>
        <authorList>
            <consortium name="The Broad Institute Genomics Platform"/>
            <consortium name="The Broad Institute Genome Sequencing Center for Infectious Disease"/>
            <person name="Wu L."/>
            <person name="Ma J."/>
        </authorList>
    </citation>
    <scope>NUCLEOTIDE SEQUENCE [LARGE SCALE GENOMIC DNA]</scope>
    <source>
        <strain evidence="23">JCM 15577</strain>
    </source>
</reference>
<feature type="transmembrane region" description="Helical" evidence="20">
    <location>
        <begin position="7"/>
        <end position="24"/>
    </location>
</feature>
<keyword evidence="16" id="KW-0411">Iron-sulfur</keyword>
<proteinExistence type="predicted"/>
<feature type="transmembrane region" description="Helical" evidence="20">
    <location>
        <begin position="30"/>
        <end position="49"/>
    </location>
</feature>
<evidence type="ECO:0000256" key="20">
    <source>
        <dbReference type="SAM" id="Phobius"/>
    </source>
</evidence>
<evidence type="ECO:0000256" key="12">
    <source>
        <dbReference type="ARBA" id="ARBA00022777"/>
    </source>
</evidence>
<keyword evidence="11" id="KW-0547">Nucleotide-binding</keyword>
<keyword evidence="20" id="KW-0472">Membrane</keyword>
<keyword evidence="20" id="KW-1133">Transmembrane helix</keyword>
<comment type="cofactor">
    <cofactor evidence="2">
        <name>[4Fe-4S] cluster</name>
        <dbReference type="ChEBI" id="CHEBI:49883"/>
    </cofactor>
</comment>
<sequence>MTEQRWWDVLVPVVAAGIATPVFVASPDPWTRGLVALSVAIFVVGYFAVRRPMRDDPTPARSAVFLALVVLSVGIGVAAVPFMAMLQVLAYPFVWTTVRSRAAGVGWTVATGAAVFVGFIIRDGWTVDGLIDGGLSGGLAVIFASALGLWITSIAEYGQERARLVNDLTAAQSQLEALSHERGVAEERERVARDIHDTLAQTLAGLVLLSERAGRQARDERWDAARGTIETVQQTAREALAESRALVARMAAVPADDALAAAIERLAARFRAEAGLAIDVEVAPGAHLDREAQVVLLRCLQEALANVRKHARATLVRVEIMREADTVRMDVEDDGIGFAPDAVRTGFGLDGLQDRVALAGGEVTVRSAPGEGSTLTIVLPAAEAEVVA</sequence>
<evidence type="ECO:0000259" key="21">
    <source>
        <dbReference type="PROSITE" id="PS50109"/>
    </source>
</evidence>
<evidence type="ECO:0000256" key="4">
    <source>
        <dbReference type="ARBA" id="ARBA00012438"/>
    </source>
</evidence>
<dbReference type="PROSITE" id="PS50109">
    <property type="entry name" value="HIS_KIN"/>
    <property type="match status" value="1"/>
</dbReference>
<comment type="function">
    <text evidence="17">Member of the two-component regulatory system NreB/NreC involved in the control of dissimilatory nitrate/nitrite reduction in response to oxygen. NreB functions as a direct oxygen sensor histidine kinase which is autophosphorylated, in the absence of oxygen, probably at the conserved histidine residue, and transfers its phosphate group probably to a conserved aspartate residue of NreC. NreB/NreC activates the expression of the nitrate (narGHJI) and nitrite (nir) reductase operons, as well as the putative nitrate transporter gene narT.</text>
</comment>
<accession>A0ABP4U6C4</accession>
<keyword evidence="12 22" id="KW-0418">Kinase</keyword>
<keyword evidence="23" id="KW-1185">Reference proteome</keyword>
<gene>
    <name evidence="22" type="ORF">GCM10009808_16490</name>
</gene>
<evidence type="ECO:0000313" key="22">
    <source>
        <dbReference type="EMBL" id="GAA1699582.1"/>
    </source>
</evidence>
<dbReference type="Gene3D" id="1.20.5.1930">
    <property type="match status" value="1"/>
</dbReference>
<dbReference type="PANTHER" id="PTHR24421">
    <property type="entry name" value="NITRATE/NITRITE SENSOR PROTEIN NARX-RELATED"/>
    <property type="match status" value="1"/>
</dbReference>
<comment type="caution">
    <text evidence="22">The sequence shown here is derived from an EMBL/GenBank/DDBJ whole genome shotgun (WGS) entry which is preliminary data.</text>
</comment>
<dbReference type="InterPro" id="IPR005467">
    <property type="entry name" value="His_kinase_dom"/>
</dbReference>
<dbReference type="SUPFAM" id="SSF55874">
    <property type="entry name" value="ATPase domain of HSP90 chaperone/DNA topoisomerase II/histidine kinase"/>
    <property type="match status" value="1"/>
</dbReference>
<dbReference type="PRINTS" id="PR00344">
    <property type="entry name" value="BCTRLSENSOR"/>
</dbReference>
<keyword evidence="6" id="KW-0004">4Fe-4S</keyword>
<feature type="coiled-coil region" evidence="19">
    <location>
        <begin position="154"/>
        <end position="188"/>
    </location>
</feature>
<keyword evidence="20" id="KW-0812">Transmembrane</keyword>
<evidence type="ECO:0000256" key="7">
    <source>
        <dbReference type="ARBA" id="ARBA00022490"/>
    </source>
</evidence>
<keyword evidence="9" id="KW-0808">Transferase</keyword>
<evidence type="ECO:0000256" key="1">
    <source>
        <dbReference type="ARBA" id="ARBA00000085"/>
    </source>
</evidence>